<dbReference type="InterPro" id="IPR036909">
    <property type="entry name" value="Cyt_c-like_dom_sf"/>
</dbReference>
<evidence type="ECO:0000256" key="1">
    <source>
        <dbReference type="ARBA" id="ARBA00022617"/>
    </source>
</evidence>
<keyword evidence="1 4" id="KW-0349">Heme</keyword>
<dbReference type="OrthoDB" id="9805202at2"/>
<dbReference type="STRING" id="989403.SAMN05421798_102397"/>
<dbReference type="InterPro" id="IPR010538">
    <property type="entry name" value="DHOR"/>
</dbReference>
<protein>
    <submittedName>
        <fullName evidence="7">Cytochrome c</fullName>
    </submittedName>
</protein>
<dbReference type="PATRIC" id="fig|989403.3.peg.1965"/>
<gene>
    <name evidence="7" type="ORF">PsAD2_01836</name>
</gene>
<dbReference type="RefSeq" id="WP_068005074.1">
    <property type="nucleotide sequence ID" value="NZ_FOFM01000002.1"/>
</dbReference>
<keyword evidence="2 4" id="KW-0479">Metal-binding</keyword>
<name>A0A165Z6M7_9HYPH</name>
<dbReference type="SUPFAM" id="SSF46626">
    <property type="entry name" value="Cytochrome c"/>
    <property type="match status" value="1"/>
</dbReference>
<proteinExistence type="predicted"/>
<keyword evidence="8" id="KW-1185">Reference proteome</keyword>
<dbReference type="AlphaFoldDB" id="A0A165Z6M7"/>
<dbReference type="PIRSF" id="PIRSF028099">
    <property type="entry name" value="DUF1111"/>
    <property type="match status" value="1"/>
</dbReference>
<sequence length="514" mass="55590">MPGQVPAILRACAGVIATTAIFASIAIPAANAIDLDQRTDLSVEDKTKVHQVLNAPADFSKAEKFEMMQAGKATSLKHLNRDSFSHPSANLTFEQEQRFKLGNGLFKKLWVSSPSSTKASDGLGPLFNARSCQGCHLKDGRGRPPIGDERPVSMFLRLSVAPSTQEERDLIESGELPLIPEPTYGGQLQNFGVPGLAGEGEMKISYKEIEVKLSGGETASLRKPTYTIQNLAYGPLSEHTLISPRVAPPMIGLGLLEAIAPSDILSKADPQDTNADGISGRVSWVNSADEAPKAIGRFGWKGSNSSIQSQTAGAFSGDIGISTPYKPNNYGDCTQPQTECLKLATGEQEHLGVSEAPDPVMDLVTFYSQNLAVPARRDVNDPDVLAGKKVFYEAGCISCHTPKYVTSRNTKTKAHQFQLIWPYTDLLLHDMGDGLSDSRPVGSASGNEWKTPPLWGIGLTETVNKHRFFLHDGRARGLLEAILWHGGEAETAKTNVIEMPAKDRANLIRFLESL</sequence>
<dbReference type="InterPro" id="IPR051395">
    <property type="entry name" value="Cytochrome_c_Peroxidase/MauG"/>
</dbReference>
<comment type="caution">
    <text evidence="7">The sequence shown here is derived from an EMBL/GenBank/DDBJ whole genome shotgun (WGS) entry which is preliminary data.</text>
</comment>
<dbReference type="PANTHER" id="PTHR30600:SF4">
    <property type="entry name" value="CYTOCHROME C DOMAIN-CONTAINING PROTEIN"/>
    <property type="match status" value="1"/>
</dbReference>
<feature type="signal peptide" evidence="5">
    <location>
        <begin position="1"/>
        <end position="32"/>
    </location>
</feature>
<dbReference type="Pfam" id="PF06537">
    <property type="entry name" value="DHOR"/>
    <property type="match status" value="1"/>
</dbReference>
<dbReference type="PROSITE" id="PS51007">
    <property type="entry name" value="CYTC"/>
    <property type="match status" value="1"/>
</dbReference>
<dbReference type="EMBL" id="LMCB01000013">
    <property type="protein sequence ID" value="KZL19557.1"/>
    <property type="molecule type" value="Genomic_DNA"/>
</dbReference>
<dbReference type="Gene3D" id="1.10.760.10">
    <property type="entry name" value="Cytochrome c-like domain"/>
    <property type="match status" value="1"/>
</dbReference>
<dbReference type="GO" id="GO:0046872">
    <property type="term" value="F:metal ion binding"/>
    <property type="evidence" value="ECO:0007669"/>
    <property type="project" value="UniProtKB-KW"/>
</dbReference>
<keyword evidence="3 4" id="KW-0408">Iron</keyword>
<evidence type="ECO:0000259" key="6">
    <source>
        <dbReference type="PROSITE" id="PS51007"/>
    </source>
</evidence>
<dbReference type="InterPro" id="IPR009056">
    <property type="entry name" value="Cyt_c-like_dom"/>
</dbReference>
<feature type="chain" id="PRO_5007869877" evidence="5">
    <location>
        <begin position="33"/>
        <end position="514"/>
    </location>
</feature>
<dbReference type="Proteomes" id="UP000076577">
    <property type="component" value="Unassembled WGS sequence"/>
</dbReference>
<evidence type="ECO:0000313" key="8">
    <source>
        <dbReference type="Proteomes" id="UP000076577"/>
    </source>
</evidence>
<evidence type="ECO:0000256" key="4">
    <source>
        <dbReference type="PROSITE-ProRule" id="PRU00433"/>
    </source>
</evidence>
<feature type="domain" description="Cytochrome c" evidence="6">
    <location>
        <begin position="382"/>
        <end position="514"/>
    </location>
</feature>
<evidence type="ECO:0000256" key="5">
    <source>
        <dbReference type="SAM" id="SignalP"/>
    </source>
</evidence>
<evidence type="ECO:0000256" key="3">
    <source>
        <dbReference type="ARBA" id="ARBA00023004"/>
    </source>
</evidence>
<dbReference type="GO" id="GO:0004130">
    <property type="term" value="F:cytochrome-c peroxidase activity"/>
    <property type="evidence" value="ECO:0007669"/>
    <property type="project" value="TreeGrafter"/>
</dbReference>
<organism evidence="7 8">
    <name type="scientific">Pseudovibrio axinellae</name>
    <dbReference type="NCBI Taxonomy" id="989403"/>
    <lineage>
        <taxon>Bacteria</taxon>
        <taxon>Pseudomonadati</taxon>
        <taxon>Pseudomonadota</taxon>
        <taxon>Alphaproteobacteria</taxon>
        <taxon>Hyphomicrobiales</taxon>
        <taxon>Stappiaceae</taxon>
        <taxon>Pseudovibrio</taxon>
    </lineage>
</organism>
<reference evidence="7 8" key="1">
    <citation type="journal article" date="2016" name="Front. Microbiol.">
        <title>Comparative Genomic Analysis Reveals a Diverse Repertoire of Genes Involved in Prokaryote-Eukaryote Interactions within the Pseudovibrio Genus.</title>
        <authorList>
            <person name="Romano S."/>
            <person name="Fernandez-Guerra A."/>
            <person name="Reen F.J."/>
            <person name="Glockner F.O."/>
            <person name="Crowley S.P."/>
            <person name="O'Sullivan O."/>
            <person name="Cotter P.D."/>
            <person name="Adams C."/>
            <person name="Dobson A.D."/>
            <person name="O'Gara F."/>
        </authorList>
    </citation>
    <scope>NUCLEOTIDE SEQUENCE [LARGE SCALE GENOMIC DNA]</scope>
    <source>
        <strain evidence="7 8">Ad2</strain>
    </source>
</reference>
<accession>A0A165Z6M7</accession>
<evidence type="ECO:0000256" key="2">
    <source>
        <dbReference type="ARBA" id="ARBA00022723"/>
    </source>
</evidence>
<keyword evidence="5" id="KW-0732">Signal</keyword>
<dbReference type="GO" id="GO:0020037">
    <property type="term" value="F:heme binding"/>
    <property type="evidence" value="ECO:0007669"/>
    <property type="project" value="InterPro"/>
</dbReference>
<evidence type="ECO:0000313" key="7">
    <source>
        <dbReference type="EMBL" id="KZL19557.1"/>
    </source>
</evidence>
<dbReference type="GO" id="GO:0009055">
    <property type="term" value="F:electron transfer activity"/>
    <property type="evidence" value="ECO:0007669"/>
    <property type="project" value="InterPro"/>
</dbReference>
<dbReference type="PANTHER" id="PTHR30600">
    <property type="entry name" value="CYTOCHROME C PEROXIDASE-RELATED"/>
    <property type="match status" value="1"/>
</dbReference>